<dbReference type="AlphaFoldDB" id="A0A2S7KB44"/>
<dbReference type="PANTHER" id="PTHR46268:SF15">
    <property type="entry name" value="UNIVERSAL STRESS PROTEIN HP_0031"/>
    <property type="match status" value="1"/>
</dbReference>
<dbReference type="PRINTS" id="PR01438">
    <property type="entry name" value="UNVRSLSTRESS"/>
</dbReference>
<dbReference type="Gene3D" id="3.40.50.620">
    <property type="entry name" value="HUPs"/>
    <property type="match status" value="2"/>
</dbReference>
<dbReference type="Pfam" id="PF00582">
    <property type="entry name" value="Usp"/>
    <property type="match status" value="2"/>
</dbReference>
<organism evidence="3 4">
    <name type="scientific">Hyphococcus luteus</name>
    <dbReference type="NCBI Taxonomy" id="2058213"/>
    <lineage>
        <taxon>Bacteria</taxon>
        <taxon>Pseudomonadati</taxon>
        <taxon>Pseudomonadota</taxon>
        <taxon>Alphaproteobacteria</taxon>
        <taxon>Parvularculales</taxon>
        <taxon>Parvularculaceae</taxon>
        <taxon>Hyphococcus</taxon>
    </lineage>
</organism>
<dbReference type="CDD" id="cd00293">
    <property type="entry name" value="USP-like"/>
    <property type="match status" value="2"/>
</dbReference>
<evidence type="ECO:0000259" key="2">
    <source>
        <dbReference type="Pfam" id="PF00582"/>
    </source>
</evidence>
<dbReference type="PANTHER" id="PTHR46268">
    <property type="entry name" value="STRESS RESPONSE PROTEIN NHAX"/>
    <property type="match status" value="1"/>
</dbReference>
<comment type="caution">
    <text evidence="3">The sequence shown here is derived from an EMBL/GenBank/DDBJ whole genome shotgun (WGS) entry which is preliminary data.</text>
</comment>
<protein>
    <recommendedName>
        <fullName evidence="2">UspA domain-containing protein</fullName>
    </recommendedName>
</protein>
<name>A0A2S7KB44_9PROT</name>
<proteinExistence type="inferred from homology"/>
<dbReference type="RefSeq" id="WP_104828433.1">
    <property type="nucleotide sequence ID" value="NZ_PJCH01000001.1"/>
</dbReference>
<dbReference type="InterPro" id="IPR006015">
    <property type="entry name" value="Universal_stress_UspA"/>
</dbReference>
<reference evidence="3 4" key="1">
    <citation type="submission" date="2017-12" db="EMBL/GenBank/DDBJ databases">
        <authorList>
            <person name="Hurst M.R.H."/>
        </authorList>
    </citation>
    <scope>NUCLEOTIDE SEQUENCE [LARGE SCALE GENOMIC DNA]</scope>
    <source>
        <strain evidence="3 4">SY-3-19</strain>
    </source>
</reference>
<keyword evidence="4" id="KW-1185">Reference proteome</keyword>
<accession>A0A2S7KB44</accession>
<evidence type="ECO:0000256" key="1">
    <source>
        <dbReference type="ARBA" id="ARBA00008791"/>
    </source>
</evidence>
<sequence length="296" mass="31921">MTPYKNILAAVGEFPQDDDVLMRAAEIALIHKASLTVLHVIEFPEDFELATPEVVRLQQEAKREAREMIKAAIDRAAPDVEKADIFVEIGASAAALIKHCETFAPDLIVVRSHQRQSILAKLIGSTADRVIRGASAPVLIVKRPVKEPYQRALLATDGREGGAEALNYLANLLPDAALHIMQVVTILPPLKQSLISTGVGQAAIDSHRAALIRRAKENLKKLANGVTGRAVTTRIATGGPGNALTNATRSPKTDLITVGPGRSSLLRRALIGSVTQQVIRDAACDVLVWRPWKGEE</sequence>
<feature type="domain" description="UspA" evidence="2">
    <location>
        <begin position="4"/>
        <end position="142"/>
    </location>
</feature>
<comment type="similarity">
    <text evidence="1">Belongs to the universal stress protein A family.</text>
</comment>
<dbReference type="SUPFAM" id="SSF52402">
    <property type="entry name" value="Adenine nucleotide alpha hydrolases-like"/>
    <property type="match status" value="2"/>
</dbReference>
<dbReference type="InterPro" id="IPR014729">
    <property type="entry name" value="Rossmann-like_a/b/a_fold"/>
</dbReference>
<gene>
    <name evidence="3" type="ORF">CW354_02425</name>
</gene>
<dbReference type="Proteomes" id="UP000239504">
    <property type="component" value="Unassembled WGS sequence"/>
</dbReference>
<evidence type="ECO:0000313" key="4">
    <source>
        <dbReference type="Proteomes" id="UP000239504"/>
    </source>
</evidence>
<evidence type="ECO:0000313" key="3">
    <source>
        <dbReference type="EMBL" id="PQA89731.1"/>
    </source>
</evidence>
<dbReference type="EMBL" id="PJCH01000001">
    <property type="protein sequence ID" value="PQA89731.1"/>
    <property type="molecule type" value="Genomic_DNA"/>
</dbReference>
<feature type="domain" description="UspA" evidence="2">
    <location>
        <begin position="149"/>
        <end position="289"/>
    </location>
</feature>
<dbReference type="InterPro" id="IPR006016">
    <property type="entry name" value="UspA"/>
</dbReference>
<dbReference type="OrthoDB" id="5564966at2"/>